<comment type="similarity">
    <text evidence="2">Belongs to the histidine acid phosphatase family. MINPP1 subfamily.</text>
</comment>
<evidence type="ECO:0000256" key="9">
    <source>
        <dbReference type="ARBA" id="ARBA00023136"/>
    </source>
</evidence>
<evidence type="ECO:0000256" key="6">
    <source>
        <dbReference type="ARBA" id="ARBA00022475"/>
    </source>
</evidence>
<dbReference type="GO" id="GO:0052745">
    <property type="term" value="F:inositol phosphate phosphatase activity"/>
    <property type="evidence" value="ECO:0007669"/>
    <property type="project" value="TreeGrafter"/>
</dbReference>
<proteinExistence type="inferred from homology"/>
<evidence type="ECO:0000256" key="12">
    <source>
        <dbReference type="ARBA" id="ARBA00043668"/>
    </source>
</evidence>
<comment type="catalytic activity">
    <reaction evidence="12">
        <text>1D-myo-inositol 1,2,5,6-tetrakisphosphate + H2O = 1D-myo-inositol 1,2,6-trisphosphate + phosphate</text>
        <dbReference type="Rhea" id="RHEA:77119"/>
        <dbReference type="ChEBI" id="CHEBI:15377"/>
        <dbReference type="ChEBI" id="CHEBI:43474"/>
        <dbReference type="ChEBI" id="CHEBI:195535"/>
        <dbReference type="ChEBI" id="CHEBI:195537"/>
        <dbReference type="EC" id="3.1.3.62"/>
    </reaction>
    <physiologicalReaction direction="left-to-right" evidence="12">
        <dbReference type="Rhea" id="RHEA:77120"/>
    </physiologicalReaction>
</comment>
<evidence type="ECO:0000313" key="19">
    <source>
        <dbReference type="EMBL" id="KAJ8731641.1"/>
    </source>
</evidence>
<feature type="disulfide bond" evidence="17">
    <location>
        <begin position="50"/>
        <end position="378"/>
    </location>
</feature>
<accession>A0AAD7YYC6</accession>
<dbReference type="CDD" id="cd07061">
    <property type="entry name" value="HP_HAP_like"/>
    <property type="match status" value="1"/>
</dbReference>
<dbReference type="Gene3D" id="3.40.50.1240">
    <property type="entry name" value="Phosphoglycerate mutase-like"/>
    <property type="match status" value="1"/>
</dbReference>
<evidence type="ECO:0000256" key="15">
    <source>
        <dbReference type="ARBA" id="ARBA00043832"/>
    </source>
</evidence>
<dbReference type="PANTHER" id="PTHR20963:SF8">
    <property type="entry name" value="MULTIPLE INOSITOL POLYPHOSPHATE PHOSPHATASE 1"/>
    <property type="match status" value="1"/>
</dbReference>
<evidence type="ECO:0000256" key="1">
    <source>
        <dbReference type="ARBA" id="ARBA00004236"/>
    </source>
</evidence>
<keyword evidence="9" id="KW-0472">Membrane</keyword>
<evidence type="ECO:0000256" key="4">
    <source>
        <dbReference type="ARBA" id="ARBA00013040"/>
    </source>
</evidence>
<comment type="subcellular location">
    <subcellularLocation>
        <location evidence="1">Cell membrane</location>
    </subcellularLocation>
</comment>
<dbReference type="GO" id="GO:0003993">
    <property type="term" value="F:acid phosphatase activity"/>
    <property type="evidence" value="ECO:0007669"/>
    <property type="project" value="TreeGrafter"/>
</dbReference>
<dbReference type="InterPro" id="IPR033379">
    <property type="entry name" value="Acid_Pase_AS"/>
</dbReference>
<dbReference type="InterPro" id="IPR000560">
    <property type="entry name" value="His_Pase_clade-2"/>
</dbReference>
<evidence type="ECO:0000256" key="18">
    <source>
        <dbReference type="SAM" id="SignalP"/>
    </source>
</evidence>
<gene>
    <name evidence="19" type="ORF">PYW07_004805</name>
</gene>
<feature type="chain" id="PRO_5041925579" description="Multiple inositol polyphosphate phosphatase 1" evidence="18">
    <location>
        <begin position="17"/>
        <end position="456"/>
    </location>
</feature>
<evidence type="ECO:0000256" key="10">
    <source>
        <dbReference type="ARBA" id="ARBA00023180"/>
    </source>
</evidence>
<dbReference type="InterPro" id="IPR029033">
    <property type="entry name" value="His_PPase_superfam"/>
</dbReference>
<sequence length="456" mass="52967">MSKLLVLVLFVVYSEACYWNAPCTYQLFGSKTPYDTVRGDIRDYATPPNCEAVSIWTLNRHGNRNPGDSVTRGMKEVSLLRDEIVQSWDMGTSKLCAQDIEDFRNFKWNDTMDVATSYLTGTGYDELYGIGQRLREKYPHLLSGPADKFYFRPTNEQRTITSCVAFIHGLSDGTNLNVTMEQARQRDDVLRPYENCDRYQHEVKDGYALAYQLETYFNSPKYVAIQNAVQNRLGIETQLNASMVFSLYEMCRFYRTWSPDYRSPWCAAFTEEELPFIEYYEDIRHYYRNGYGSWVNENLGRLAMKDLYDSFMAFLEGSGRKISGHFTHDTMMEMVWCALGLYKEDAPLQATTMDPHRAWRSSYIGAFSSNIIAVLNSCDEVSSQPANQYYRVQIFINERETPLCPLEGCTMEEFQDKFKFFTDANLDFCSLSYEQNEHDPSTNNAPSVNAFWRYRP</sequence>
<dbReference type="EC" id="3.1.3.80" evidence="3"/>
<evidence type="ECO:0000256" key="5">
    <source>
        <dbReference type="ARBA" id="ARBA00018097"/>
    </source>
</evidence>
<evidence type="ECO:0000256" key="11">
    <source>
        <dbReference type="ARBA" id="ARBA00031642"/>
    </source>
</evidence>
<evidence type="ECO:0000256" key="13">
    <source>
        <dbReference type="ARBA" id="ARBA00043671"/>
    </source>
</evidence>
<evidence type="ECO:0000256" key="16">
    <source>
        <dbReference type="PIRSR" id="PIRSR000894-1"/>
    </source>
</evidence>
<dbReference type="EMBL" id="JARGEI010000005">
    <property type="protein sequence ID" value="KAJ8731641.1"/>
    <property type="molecule type" value="Genomic_DNA"/>
</dbReference>
<feature type="signal peptide" evidence="18">
    <location>
        <begin position="1"/>
        <end position="16"/>
    </location>
</feature>
<feature type="active site" description="Proton donor" evidence="16">
    <location>
        <position position="329"/>
    </location>
</feature>
<keyword evidence="7 18" id="KW-0732">Signal</keyword>
<keyword evidence="20" id="KW-1185">Reference proteome</keyword>
<organism evidence="19 20">
    <name type="scientific">Mythimna separata</name>
    <name type="common">Oriental armyworm</name>
    <name type="synonym">Pseudaletia separata</name>
    <dbReference type="NCBI Taxonomy" id="271217"/>
    <lineage>
        <taxon>Eukaryota</taxon>
        <taxon>Metazoa</taxon>
        <taxon>Ecdysozoa</taxon>
        <taxon>Arthropoda</taxon>
        <taxon>Hexapoda</taxon>
        <taxon>Insecta</taxon>
        <taxon>Pterygota</taxon>
        <taxon>Neoptera</taxon>
        <taxon>Endopterygota</taxon>
        <taxon>Lepidoptera</taxon>
        <taxon>Glossata</taxon>
        <taxon>Ditrysia</taxon>
        <taxon>Noctuoidea</taxon>
        <taxon>Noctuidae</taxon>
        <taxon>Noctuinae</taxon>
        <taxon>Hadenini</taxon>
        <taxon>Mythimna</taxon>
    </lineage>
</organism>
<dbReference type="PROSITE" id="PS00778">
    <property type="entry name" value="HIS_ACID_PHOSPHAT_2"/>
    <property type="match status" value="1"/>
</dbReference>
<dbReference type="AlphaFoldDB" id="A0AAD7YYC6"/>
<comment type="catalytic activity">
    <reaction evidence="13">
        <text>1D-myo-inositol 1,2,4,5,6-pentakisphosphate + H2O = 1D-myo-inositol 1,2,5,6-tetrakisphosphate + phosphate</text>
        <dbReference type="Rhea" id="RHEA:77115"/>
        <dbReference type="ChEBI" id="CHEBI:15377"/>
        <dbReference type="ChEBI" id="CHEBI:43474"/>
        <dbReference type="ChEBI" id="CHEBI:57798"/>
        <dbReference type="ChEBI" id="CHEBI:195535"/>
        <dbReference type="EC" id="3.1.3.62"/>
    </reaction>
    <physiologicalReaction direction="left-to-right" evidence="13">
        <dbReference type="Rhea" id="RHEA:77116"/>
    </physiologicalReaction>
</comment>
<protein>
    <recommendedName>
        <fullName evidence="5">Multiple inositol polyphosphate phosphatase 1</fullName>
        <ecNumber evidence="4">3.1.3.62</ecNumber>
        <ecNumber evidence="3">3.1.3.80</ecNumber>
    </recommendedName>
    <alternativeName>
        <fullName evidence="11">2,3-bisphosphoglycerate 3-phosphatase</fullName>
    </alternativeName>
</protein>
<dbReference type="PANTHER" id="PTHR20963">
    <property type="entry name" value="MULTIPLE INOSITOL POLYPHOSPHATE PHOSPHATASE-RELATED"/>
    <property type="match status" value="1"/>
</dbReference>
<reference evidence="19" key="1">
    <citation type="submission" date="2023-03" db="EMBL/GenBank/DDBJ databases">
        <title>Chromosome-level genomes of two armyworms, Mythimna separata and Mythimna loreyi, provide insights into the biosynthesis and reception of sex pheromones.</title>
        <authorList>
            <person name="Zhao H."/>
        </authorList>
    </citation>
    <scope>NUCLEOTIDE SEQUENCE</scope>
    <source>
        <strain evidence="19">BeijingLab</strain>
        <tissue evidence="19">Pupa</tissue>
    </source>
</reference>
<comment type="catalytic activity">
    <reaction evidence="15">
        <text>(2R)-2,3-bisphosphoglycerate + H2O = (2R)-2-phosphoglycerate + phosphate</text>
        <dbReference type="Rhea" id="RHEA:27381"/>
        <dbReference type="ChEBI" id="CHEBI:15377"/>
        <dbReference type="ChEBI" id="CHEBI:43474"/>
        <dbReference type="ChEBI" id="CHEBI:58248"/>
        <dbReference type="ChEBI" id="CHEBI:58289"/>
        <dbReference type="EC" id="3.1.3.80"/>
    </reaction>
    <physiologicalReaction direction="left-to-right" evidence="15">
        <dbReference type="Rhea" id="RHEA:27382"/>
    </physiologicalReaction>
</comment>
<keyword evidence="6" id="KW-1003">Cell membrane</keyword>
<dbReference type="EC" id="3.1.3.62" evidence="4"/>
<evidence type="ECO:0000313" key="20">
    <source>
        <dbReference type="Proteomes" id="UP001231518"/>
    </source>
</evidence>
<dbReference type="GO" id="GO:0005886">
    <property type="term" value="C:plasma membrane"/>
    <property type="evidence" value="ECO:0007669"/>
    <property type="project" value="UniProtKB-SubCell"/>
</dbReference>
<dbReference type="Pfam" id="PF00328">
    <property type="entry name" value="His_Phos_2"/>
    <property type="match status" value="1"/>
</dbReference>
<dbReference type="Proteomes" id="UP001231518">
    <property type="component" value="Chromosome 16"/>
</dbReference>
<evidence type="ECO:0000256" key="3">
    <source>
        <dbReference type="ARBA" id="ARBA00012976"/>
    </source>
</evidence>
<dbReference type="InterPro" id="IPR016274">
    <property type="entry name" value="Histidine_acid_Pase_euk"/>
</dbReference>
<comment type="catalytic activity">
    <reaction evidence="14">
        <text>1D-myo-inositol hexakisphosphate + H2O = 1D-myo-inositol 1,2,4,5,6-pentakisphosphate + phosphate</text>
        <dbReference type="Rhea" id="RHEA:16989"/>
        <dbReference type="ChEBI" id="CHEBI:15377"/>
        <dbReference type="ChEBI" id="CHEBI:43474"/>
        <dbReference type="ChEBI" id="CHEBI:57798"/>
        <dbReference type="ChEBI" id="CHEBI:58130"/>
        <dbReference type="EC" id="3.1.3.62"/>
    </reaction>
    <physiologicalReaction direction="left-to-right" evidence="14">
        <dbReference type="Rhea" id="RHEA:16990"/>
    </physiologicalReaction>
</comment>
<feature type="disulfide bond" evidence="17">
    <location>
        <begin position="251"/>
        <end position="266"/>
    </location>
</feature>
<evidence type="ECO:0000256" key="8">
    <source>
        <dbReference type="ARBA" id="ARBA00022801"/>
    </source>
</evidence>
<dbReference type="PIRSF" id="PIRSF000894">
    <property type="entry name" value="Acid_phosphatase"/>
    <property type="match status" value="1"/>
</dbReference>
<evidence type="ECO:0000256" key="2">
    <source>
        <dbReference type="ARBA" id="ARBA00008422"/>
    </source>
</evidence>
<dbReference type="GO" id="GO:0034417">
    <property type="term" value="F:bisphosphoglycerate 3-phosphatase activity"/>
    <property type="evidence" value="ECO:0007669"/>
    <property type="project" value="UniProtKB-EC"/>
</dbReference>
<keyword evidence="10" id="KW-0325">Glycoprotein</keyword>
<keyword evidence="17" id="KW-1015">Disulfide bond</keyword>
<dbReference type="SUPFAM" id="SSF53254">
    <property type="entry name" value="Phosphoglycerate mutase-like"/>
    <property type="match status" value="1"/>
</dbReference>
<evidence type="ECO:0000256" key="7">
    <source>
        <dbReference type="ARBA" id="ARBA00022729"/>
    </source>
</evidence>
<name>A0AAD7YYC6_MYTSE</name>
<keyword evidence="8" id="KW-0378">Hydrolase</keyword>
<evidence type="ECO:0000256" key="17">
    <source>
        <dbReference type="PIRSR" id="PIRSR000894-2"/>
    </source>
</evidence>
<feature type="active site" description="Nucleophile" evidence="16">
    <location>
        <position position="61"/>
    </location>
</feature>
<comment type="caution">
    <text evidence="19">The sequence shown here is derived from an EMBL/GenBank/DDBJ whole genome shotgun (WGS) entry which is preliminary data.</text>
</comment>
<evidence type="ECO:0000256" key="14">
    <source>
        <dbReference type="ARBA" id="ARBA00043691"/>
    </source>
</evidence>